<evidence type="ECO:0000313" key="1">
    <source>
        <dbReference type="EMBL" id="KKT57541.1"/>
    </source>
</evidence>
<reference evidence="1 2" key="1">
    <citation type="journal article" date="2015" name="Nature">
        <title>rRNA introns, odd ribosomes, and small enigmatic genomes across a large radiation of phyla.</title>
        <authorList>
            <person name="Brown C.T."/>
            <person name="Hug L.A."/>
            <person name="Thomas B.C."/>
            <person name="Sharon I."/>
            <person name="Castelle C.J."/>
            <person name="Singh A."/>
            <person name="Wilkins M.J."/>
            <person name="Williams K.H."/>
            <person name="Banfield J.F."/>
        </authorList>
    </citation>
    <scope>NUCLEOTIDE SEQUENCE [LARGE SCALE GENOMIC DNA]</scope>
</reference>
<dbReference type="Proteomes" id="UP000033977">
    <property type="component" value="Unassembled WGS sequence"/>
</dbReference>
<accession>A0A0G1IDS8</accession>
<gene>
    <name evidence="1" type="ORF">UW49_C0003G0020</name>
</gene>
<dbReference type="AlphaFoldDB" id="A0A0G1IDS8"/>
<evidence type="ECO:0000313" key="2">
    <source>
        <dbReference type="Proteomes" id="UP000033977"/>
    </source>
</evidence>
<sequence length="78" mass="9151">MTTITIPKELTKNQELVAVPKNAYKEFLDWLKKVKSARTFKPTKADLKTLERGRKNLAKGNYITLEELDNELDHIHRR</sequence>
<comment type="caution">
    <text evidence="1">The sequence shown here is derived from an EMBL/GenBank/DDBJ whole genome shotgun (WGS) entry which is preliminary data.</text>
</comment>
<protein>
    <submittedName>
        <fullName evidence="1">Uncharacterized protein</fullName>
    </submittedName>
</protein>
<organism evidence="1 2">
    <name type="scientific">Candidatus Giovannonibacteria bacterium GW2011_GWB1_44_23</name>
    <dbReference type="NCBI Taxonomy" id="1618652"/>
    <lineage>
        <taxon>Bacteria</taxon>
        <taxon>Candidatus Giovannoniibacteriota</taxon>
    </lineage>
</organism>
<name>A0A0G1IDS8_9BACT</name>
<proteinExistence type="predicted"/>
<dbReference type="EMBL" id="LCIN01000003">
    <property type="protein sequence ID" value="KKT57541.1"/>
    <property type="molecule type" value="Genomic_DNA"/>
</dbReference>